<evidence type="ECO:0000259" key="10">
    <source>
        <dbReference type="PROSITE" id="PS50198"/>
    </source>
</evidence>
<dbReference type="InterPro" id="IPR050245">
    <property type="entry name" value="PrsA_foldase"/>
</dbReference>
<protein>
    <recommendedName>
        <fullName evidence="4">Parvulin-like PPIase</fullName>
        <ecNumber evidence="3">5.2.1.8</ecNumber>
    </recommendedName>
    <alternativeName>
        <fullName evidence="6">Peptidyl-prolyl cis-trans isomerase plp</fullName>
    </alternativeName>
    <alternativeName>
        <fullName evidence="7">Rotamase plp</fullName>
    </alternativeName>
</protein>
<dbReference type="InterPro" id="IPR046357">
    <property type="entry name" value="PPIase_dom_sf"/>
</dbReference>
<keyword evidence="5 8" id="KW-0697">Rotamase</keyword>
<feature type="domain" description="PpiC" evidence="10">
    <location>
        <begin position="135"/>
        <end position="224"/>
    </location>
</feature>
<evidence type="ECO:0000256" key="9">
    <source>
        <dbReference type="SAM" id="SignalP"/>
    </source>
</evidence>
<dbReference type="STRING" id="252305.OB2597_12201"/>
<dbReference type="PROSITE" id="PS01096">
    <property type="entry name" value="PPIC_PPIASE_1"/>
    <property type="match status" value="1"/>
</dbReference>
<dbReference type="GO" id="GO:0003755">
    <property type="term" value="F:peptidyl-prolyl cis-trans isomerase activity"/>
    <property type="evidence" value="ECO:0007669"/>
    <property type="project" value="UniProtKB-KW"/>
</dbReference>
<dbReference type="Proteomes" id="UP000004318">
    <property type="component" value="Unassembled WGS sequence"/>
</dbReference>
<dbReference type="Pfam" id="PF13616">
    <property type="entry name" value="Rotamase_3"/>
    <property type="match status" value="1"/>
</dbReference>
<evidence type="ECO:0000256" key="8">
    <source>
        <dbReference type="PROSITE-ProRule" id="PRU00278"/>
    </source>
</evidence>
<dbReference type="EC" id="5.2.1.8" evidence="3"/>
<dbReference type="AlphaFoldDB" id="A3TWL0"/>
<feature type="signal peptide" evidence="9">
    <location>
        <begin position="1"/>
        <end position="23"/>
    </location>
</feature>
<dbReference type="SUPFAM" id="SSF54534">
    <property type="entry name" value="FKBP-like"/>
    <property type="match status" value="1"/>
</dbReference>
<evidence type="ECO:0000256" key="2">
    <source>
        <dbReference type="ARBA" id="ARBA00007656"/>
    </source>
</evidence>
<evidence type="ECO:0000313" key="11">
    <source>
        <dbReference type="EMBL" id="EAQ04006.1"/>
    </source>
</evidence>
<comment type="similarity">
    <text evidence="2">Belongs to the PpiC/parvulin rotamase family.</text>
</comment>
<comment type="caution">
    <text evidence="11">The sequence shown here is derived from an EMBL/GenBank/DDBJ whole genome shotgun (WGS) entry which is preliminary data.</text>
</comment>
<evidence type="ECO:0000313" key="12">
    <source>
        <dbReference type="Proteomes" id="UP000004318"/>
    </source>
</evidence>
<dbReference type="PANTHER" id="PTHR47245">
    <property type="entry name" value="PEPTIDYLPROLYL ISOMERASE"/>
    <property type="match status" value="1"/>
</dbReference>
<dbReference type="HOGENOM" id="CLU_034646_1_3_5"/>
<dbReference type="InterPro" id="IPR000297">
    <property type="entry name" value="PPIase_PpiC"/>
</dbReference>
<dbReference type="InterPro" id="IPR027304">
    <property type="entry name" value="Trigger_fact/SurA_dom_sf"/>
</dbReference>
<sequence>MTQRLIQAAAVSFTLAMAAPVQAQDETTADTVVATVDGTEITLGHMILLRQSLPQQYGQLPDEVLFQGILDQLVQQTALSKSYEGDTPRSIRLALENEERGLIAAKAVRDVLSDGVTDEAIQQAYDDTYGNAEPETEYKAAHILVETEEEARAIVEELNGGGDFAELAQEKSTGPSAPNGGELGWFGKGMMVAPFEEAVVGMEPGAVSEPVQTQFGWHVIQLQETRTKDAPALEDVRDELRGQVEQQLVKAHIDALVENANVDTTGADAVDPAQLSNIDLLE</sequence>
<dbReference type="InterPro" id="IPR023058">
    <property type="entry name" value="PPIase_PpiC_CS"/>
</dbReference>
<dbReference type="eggNOG" id="COG0760">
    <property type="taxonomic scope" value="Bacteria"/>
</dbReference>
<feature type="chain" id="PRO_5007909493" description="Parvulin-like PPIase" evidence="9">
    <location>
        <begin position="24"/>
        <end position="282"/>
    </location>
</feature>
<dbReference type="Gene3D" id="3.10.50.40">
    <property type="match status" value="1"/>
</dbReference>
<evidence type="ECO:0000256" key="7">
    <source>
        <dbReference type="ARBA" id="ARBA00031484"/>
    </source>
</evidence>
<keyword evidence="8" id="KW-0413">Isomerase</keyword>
<organism evidence="11 12">
    <name type="scientific">Pseudooceanicola batsensis (strain ATCC BAA-863 / DSM 15984 / KCTC 12145 / HTCC2597)</name>
    <name type="common">Oceanicola batsensis</name>
    <dbReference type="NCBI Taxonomy" id="252305"/>
    <lineage>
        <taxon>Bacteria</taxon>
        <taxon>Pseudomonadati</taxon>
        <taxon>Pseudomonadota</taxon>
        <taxon>Alphaproteobacteria</taxon>
        <taxon>Rhodobacterales</taxon>
        <taxon>Paracoccaceae</taxon>
        <taxon>Pseudooceanicola</taxon>
    </lineage>
</organism>
<name>A3TWL0_PSEBH</name>
<accession>A3TWL0</accession>
<dbReference type="PANTHER" id="PTHR47245:SF2">
    <property type="entry name" value="PEPTIDYL-PROLYL CIS-TRANS ISOMERASE HP_0175-RELATED"/>
    <property type="match status" value="1"/>
</dbReference>
<keyword evidence="12" id="KW-1185">Reference proteome</keyword>
<evidence type="ECO:0000256" key="5">
    <source>
        <dbReference type="ARBA" id="ARBA00023110"/>
    </source>
</evidence>
<evidence type="ECO:0000256" key="6">
    <source>
        <dbReference type="ARBA" id="ARBA00030642"/>
    </source>
</evidence>
<evidence type="ECO:0000256" key="3">
    <source>
        <dbReference type="ARBA" id="ARBA00013194"/>
    </source>
</evidence>
<keyword evidence="9" id="KW-0732">Signal</keyword>
<proteinExistence type="inferred from homology"/>
<gene>
    <name evidence="11" type="ORF">OB2597_12201</name>
</gene>
<reference evidence="11 12" key="1">
    <citation type="journal article" date="2010" name="J. Bacteriol.">
        <title>Genome sequences of Oceanicola granulosus HTCC2516(T) and Oceanicola batsensis HTCC2597(TDelta).</title>
        <authorList>
            <person name="Thrash J.C."/>
            <person name="Cho J.C."/>
            <person name="Vergin K.L."/>
            <person name="Giovannoni S.J."/>
        </authorList>
    </citation>
    <scope>NUCLEOTIDE SEQUENCE [LARGE SCALE GENOMIC DNA]</scope>
    <source>
        <strain evidence="12">ATCC BAA-863 / DSM 15984 / KCTC 12145 / HTCC2597</strain>
    </source>
</reference>
<dbReference type="SUPFAM" id="SSF109998">
    <property type="entry name" value="Triger factor/SurA peptide-binding domain-like"/>
    <property type="match status" value="1"/>
</dbReference>
<dbReference type="OrthoDB" id="14196at2"/>
<dbReference type="PROSITE" id="PS50198">
    <property type="entry name" value="PPIC_PPIASE_2"/>
    <property type="match status" value="1"/>
</dbReference>
<dbReference type="EMBL" id="AAMO01000003">
    <property type="protein sequence ID" value="EAQ04006.1"/>
    <property type="molecule type" value="Genomic_DNA"/>
</dbReference>
<dbReference type="RefSeq" id="WP_009806659.1">
    <property type="nucleotide sequence ID" value="NZ_CH724131.1"/>
</dbReference>
<evidence type="ECO:0000256" key="4">
    <source>
        <dbReference type="ARBA" id="ARBA00018370"/>
    </source>
</evidence>
<comment type="catalytic activity">
    <reaction evidence="1">
        <text>[protein]-peptidylproline (omega=180) = [protein]-peptidylproline (omega=0)</text>
        <dbReference type="Rhea" id="RHEA:16237"/>
        <dbReference type="Rhea" id="RHEA-COMP:10747"/>
        <dbReference type="Rhea" id="RHEA-COMP:10748"/>
        <dbReference type="ChEBI" id="CHEBI:83833"/>
        <dbReference type="ChEBI" id="CHEBI:83834"/>
        <dbReference type="EC" id="5.2.1.8"/>
    </reaction>
</comment>
<evidence type="ECO:0000256" key="1">
    <source>
        <dbReference type="ARBA" id="ARBA00000971"/>
    </source>
</evidence>